<keyword evidence="2" id="KW-0472">Membrane</keyword>
<sequence>MLLALAGAFLARKRSRRRKHSSRLPFTVARLPEVAASVALPVWAVAAVMAALCVLLLFGVGRITKTVLCALLPSDSEPSSTSEAAFYPEISYDGASTVTTIPPQMAAAGGAAGFLAVVVLLRCCRRCCRWSGCCRRGAPQPATAWPAPGPLVQKPVPPTPTAAGTPSAASHPPGAAGARGAPLTEPSRLELSPSQQVRELLAWLEEVGAPVELAETTAAAALFSNRLAATQHGHAAATDMGRSHGLVVCTYEALAGVLAWQRERGGRCERWRGISATVCELFNWPQLQLRLRGVAGSGLLMKPTGEVWAVLGKTITDEARGRSEDSGPWRALAAAHPDSAVVLVCKQVRPGGSEGGPVTLLHGDKQWRLPQLTQPPKGEEWPEAAFTAALRRAASAGERR</sequence>
<name>A0A7S1R5M0_ALECA</name>
<gene>
    <name evidence="3" type="ORF">ACAT0790_LOCUS34707</name>
</gene>
<dbReference type="EMBL" id="HBGE01057616">
    <property type="protein sequence ID" value="CAD9157244.1"/>
    <property type="molecule type" value="Transcribed_RNA"/>
</dbReference>
<feature type="transmembrane region" description="Helical" evidence="2">
    <location>
        <begin position="39"/>
        <end position="58"/>
    </location>
</feature>
<feature type="compositionally biased region" description="Low complexity" evidence="1">
    <location>
        <begin position="161"/>
        <end position="184"/>
    </location>
</feature>
<keyword evidence="2" id="KW-1133">Transmembrane helix</keyword>
<reference evidence="3" key="1">
    <citation type="submission" date="2021-01" db="EMBL/GenBank/DDBJ databases">
        <authorList>
            <person name="Corre E."/>
            <person name="Pelletier E."/>
            <person name="Niang G."/>
            <person name="Scheremetjew M."/>
            <person name="Finn R."/>
            <person name="Kale V."/>
            <person name="Holt S."/>
            <person name="Cochrane G."/>
            <person name="Meng A."/>
            <person name="Brown T."/>
            <person name="Cohen L."/>
        </authorList>
    </citation>
    <scope>NUCLEOTIDE SEQUENCE</scope>
    <source>
        <strain evidence="3">OF101</strain>
    </source>
</reference>
<protein>
    <submittedName>
        <fullName evidence="3">Uncharacterized protein</fullName>
    </submittedName>
</protein>
<organism evidence="3">
    <name type="scientific">Alexandrium catenella</name>
    <name type="common">Red tide dinoflagellate</name>
    <name type="synonym">Gonyaulax catenella</name>
    <dbReference type="NCBI Taxonomy" id="2925"/>
    <lineage>
        <taxon>Eukaryota</taxon>
        <taxon>Sar</taxon>
        <taxon>Alveolata</taxon>
        <taxon>Dinophyceae</taxon>
        <taxon>Gonyaulacales</taxon>
        <taxon>Pyrocystaceae</taxon>
        <taxon>Alexandrium</taxon>
    </lineage>
</organism>
<proteinExistence type="predicted"/>
<evidence type="ECO:0000256" key="2">
    <source>
        <dbReference type="SAM" id="Phobius"/>
    </source>
</evidence>
<evidence type="ECO:0000256" key="1">
    <source>
        <dbReference type="SAM" id="MobiDB-lite"/>
    </source>
</evidence>
<evidence type="ECO:0000313" key="3">
    <source>
        <dbReference type="EMBL" id="CAD9157244.1"/>
    </source>
</evidence>
<feature type="region of interest" description="Disordered" evidence="1">
    <location>
        <begin position="144"/>
        <end position="187"/>
    </location>
</feature>
<accession>A0A7S1R5M0</accession>
<dbReference type="AlphaFoldDB" id="A0A7S1R5M0"/>
<keyword evidence="2" id="KW-0812">Transmembrane</keyword>